<dbReference type="RefSeq" id="WP_261697210.1">
    <property type="nucleotide sequence ID" value="NZ_CP104694.1"/>
</dbReference>
<organism evidence="2 3">
    <name type="scientific">Tahibacter amnicola</name>
    <dbReference type="NCBI Taxonomy" id="2976241"/>
    <lineage>
        <taxon>Bacteria</taxon>
        <taxon>Pseudomonadati</taxon>
        <taxon>Pseudomonadota</taxon>
        <taxon>Gammaproteobacteria</taxon>
        <taxon>Lysobacterales</taxon>
        <taxon>Rhodanobacteraceae</taxon>
        <taxon>Tahibacter</taxon>
    </lineage>
</organism>
<dbReference type="EMBL" id="CP104694">
    <property type="protein sequence ID" value="UXI70259.1"/>
    <property type="molecule type" value="Genomic_DNA"/>
</dbReference>
<evidence type="ECO:0000313" key="2">
    <source>
        <dbReference type="EMBL" id="UXI70259.1"/>
    </source>
</evidence>
<name>A0ABY6BK38_9GAMM</name>
<gene>
    <name evidence="2" type="ORF">N4264_11670</name>
</gene>
<feature type="region of interest" description="Disordered" evidence="1">
    <location>
        <begin position="170"/>
        <end position="219"/>
    </location>
</feature>
<dbReference type="Proteomes" id="UP001064632">
    <property type="component" value="Chromosome"/>
</dbReference>
<proteinExistence type="predicted"/>
<feature type="compositionally biased region" description="Basic and acidic residues" evidence="1">
    <location>
        <begin position="199"/>
        <end position="211"/>
    </location>
</feature>
<evidence type="ECO:0000313" key="3">
    <source>
        <dbReference type="Proteomes" id="UP001064632"/>
    </source>
</evidence>
<sequence length="326" mass="34128">MIYLVAGSILTSQPLWSVFGASDAADLITHPAYVLAVGFLLFASSRAAKRVPKQHADRAVAGIESILKGEDRPSEEGASPMMTFHDDVNASARKAYALAVLGLLLGWYCTLNVGGKVTSVAKSYECNLDLRVVAYSKGFIGIGRDGSSQLVFTRDPAAYLCGKAEAKPSVATPPQVVQGDPKGGAEKDGSGKPPVADKASPDGRKAPDDGSKPVGQAPKPAPITVIELAGCSQTPPSARCALTPMADALTRLTERADAVDAHLQDLKGVTTRQLDAQGVALASIQKSTNGMFKSMTEQRSQNIFQHAAEKLTGRKKGATGDDVPVK</sequence>
<protein>
    <submittedName>
        <fullName evidence="2">Uncharacterized protein</fullName>
    </submittedName>
</protein>
<reference evidence="2" key="1">
    <citation type="submission" date="2022-09" db="EMBL/GenBank/DDBJ databases">
        <title>Tahibacter sp. nov., isolated from a fresh water.</title>
        <authorList>
            <person name="Baek J.H."/>
            <person name="Lee J.K."/>
            <person name="Kim J.M."/>
            <person name="Jeon C.O."/>
        </authorList>
    </citation>
    <scope>NUCLEOTIDE SEQUENCE</scope>
    <source>
        <strain evidence="2">W38</strain>
    </source>
</reference>
<keyword evidence="3" id="KW-1185">Reference proteome</keyword>
<evidence type="ECO:0000256" key="1">
    <source>
        <dbReference type="SAM" id="MobiDB-lite"/>
    </source>
</evidence>
<accession>A0ABY6BK38</accession>